<reference evidence="3 4" key="1">
    <citation type="journal article" date="2018" name="Front. Plant Sci.">
        <title>Red Clover (Trifolium pratense) and Zigzag Clover (T. medium) - A Picture of Genomic Similarities and Differences.</title>
        <authorList>
            <person name="Dluhosova J."/>
            <person name="Istvanek J."/>
            <person name="Nedelnik J."/>
            <person name="Repkova J."/>
        </authorList>
    </citation>
    <scope>NUCLEOTIDE SEQUENCE [LARGE SCALE GENOMIC DNA]</scope>
    <source>
        <strain evidence="4">cv. 10/8</strain>
        <tissue evidence="3">Leaf</tissue>
    </source>
</reference>
<feature type="region of interest" description="Disordered" evidence="1">
    <location>
        <begin position="1"/>
        <end position="35"/>
    </location>
</feature>
<organism evidence="3 4">
    <name type="scientific">Trifolium medium</name>
    <dbReference type="NCBI Taxonomy" id="97028"/>
    <lineage>
        <taxon>Eukaryota</taxon>
        <taxon>Viridiplantae</taxon>
        <taxon>Streptophyta</taxon>
        <taxon>Embryophyta</taxon>
        <taxon>Tracheophyta</taxon>
        <taxon>Spermatophyta</taxon>
        <taxon>Magnoliopsida</taxon>
        <taxon>eudicotyledons</taxon>
        <taxon>Gunneridae</taxon>
        <taxon>Pentapetalae</taxon>
        <taxon>rosids</taxon>
        <taxon>fabids</taxon>
        <taxon>Fabales</taxon>
        <taxon>Fabaceae</taxon>
        <taxon>Papilionoideae</taxon>
        <taxon>50 kb inversion clade</taxon>
        <taxon>NPAAA clade</taxon>
        <taxon>Hologalegina</taxon>
        <taxon>IRL clade</taxon>
        <taxon>Trifolieae</taxon>
        <taxon>Trifolium</taxon>
    </lineage>
</organism>
<keyword evidence="4" id="KW-1185">Reference proteome</keyword>
<dbReference type="AlphaFoldDB" id="A0A392NIV6"/>
<proteinExistence type="predicted"/>
<evidence type="ECO:0000256" key="2">
    <source>
        <dbReference type="SAM" id="Phobius"/>
    </source>
</evidence>
<evidence type="ECO:0000256" key="1">
    <source>
        <dbReference type="SAM" id="MobiDB-lite"/>
    </source>
</evidence>
<evidence type="ECO:0000313" key="4">
    <source>
        <dbReference type="Proteomes" id="UP000265520"/>
    </source>
</evidence>
<dbReference type="Proteomes" id="UP000265520">
    <property type="component" value="Unassembled WGS sequence"/>
</dbReference>
<accession>A0A392NIV6</accession>
<keyword evidence="2" id="KW-1133">Transmembrane helix</keyword>
<name>A0A392NIV6_9FABA</name>
<comment type="caution">
    <text evidence="3">The sequence shown here is derived from an EMBL/GenBank/DDBJ whole genome shotgun (WGS) entry which is preliminary data.</text>
</comment>
<sequence length="77" mass="8784">RRNGVGGGRDEEAFDEDVNDSEDDDGDVEFRNSSPSGFAKRRASLNTMLSLVWWMVGFYWVVYGGDVLMQDAPQLYW</sequence>
<feature type="non-terminal residue" evidence="3">
    <location>
        <position position="1"/>
    </location>
</feature>
<keyword evidence="2" id="KW-0812">Transmembrane</keyword>
<dbReference type="EMBL" id="LXQA010041206">
    <property type="protein sequence ID" value="MCH99750.1"/>
    <property type="molecule type" value="Genomic_DNA"/>
</dbReference>
<feature type="transmembrane region" description="Helical" evidence="2">
    <location>
        <begin position="43"/>
        <end position="62"/>
    </location>
</feature>
<feature type="compositionally biased region" description="Acidic residues" evidence="1">
    <location>
        <begin position="12"/>
        <end position="27"/>
    </location>
</feature>
<protein>
    <submittedName>
        <fullName evidence="3">E3 ubiquitin protein ligase RIE1-like</fullName>
    </submittedName>
</protein>
<keyword evidence="2" id="KW-0472">Membrane</keyword>
<evidence type="ECO:0000313" key="3">
    <source>
        <dbReference type="EMBL" id="MCH99750.1"/>
    </source>
</evidence>